<organism evidence="10 11">
    <name type="scientific">Cryptobacterium curtum (strain ATCC 700683 / DSM 15641 / CCUG 43107 / 12-3)</name>
    <dbReference type="NCBI Taxonomy" id="469378"/>
    <lineage>
        <taxon>Bacteria</taxon>
        <taxon>Bacillati</taxon>
        <taxon>Actinomycetota</taxon>
        <taxon>Coriobacteriia</taxon>
        <taxon>Eggerthellales</taxon>
        <taxon>Eggerthellaceae</taxon>
        <taxon>Cryptobacterium</taxon>
    </lineage>
</organism>
<dbReference type="FunFam" id="1.20.1740.10:FF:000004">
    <property type="entry name" value="Sodium:alanine symporter family protein"/>
    <property type="match status" value="1"/>
</dbReference>
<dbReference type="GO" id="GO:0005283">
    <property type="term" value="F:amino acid:sodium symporter activity"/>
    <property type="evidence" value="ECO:0007669"/>
    <property type="project" value="InterPro"/>
</dbReference>
<dbReference type="RefSeq" id="WP_012802462.1">
    <property type="nucleotide sequence ID" value="NC_013170.1"/>
</dbReference>
<keyword evidence="8 9" id="KW-0472">Membrane</keyword>
<proteinExistence type="inferred from homology"/>
<dbReference type="Pfam" id="PF01235">
    <property type="entry name" value="Na_Ala_symp"/>
    <property type="match status" value="1"/>
</dbReference>
<comment type="similarity">
    <text evidence="2 9">Belongs to the alanine or glycine:cation symporter (AGCS) (TC 2.A.25) family.</text>
</comment>
<evidence type="ECO:0000313" key="11">
    <source>
        <dbReference type="Proteomes" id="UP000000954"/>
    </source>
</evidence>
<evidence type="ECO:0000256" key="3">
    <source>
        <dbReference type="ARBA" id="ARBA00022448"/>
    </source>
</evidence>
<evidence type="ECO:0000256" key="8">
    <source>
        <dbReference type="ARBA" id="ARBA00023136"/>
    </source>
</evidence>
<evidence type="ECO:0000256" key="1">
    <source>
        <dbReference type="ARBA" id="ARBA00004651"/>
    </source>
</evidence>
<evidence type="ECO:0000256" key="5">
    <source>
        <dbReference type="ARBA" id="ARBA00022692"/>
    </source>
</evidence>
<dbReference type="PANTHER" id="PTHR30330:SF1">
    <property type="entry name" value="AMINO-ACID CARRIER PROTEIN ALST"/>
    <property type="match status" value="1"/>
</dbReference>
<dbReference type="AlphaFoldDB" id="C7MLG7"/>
<feature type="transmembrane region" description="Helical" evidence="9">
    <location>
        <begin position="308"/>
        <end position="328"/>
    </location>
</feature>
<feature type="transmembrane region" description="Helical" evidence="9">
    <location>
        <begin position="375"/>
        <end position="395"/>
    </location>
</feature>
<sequence>MDMKFLVDLSGQIDTFMYTYILIIMLVASGVLFTIRTKGVQIRLFKDMIKSITEQKYNEGEKTTSSFQALMISTASRVGTGNIAGVSTAIAFGGPGALFWMWIMATVGSASAFIESTLAQIFKVKNEDGSFRGGPAYYIQQGIGKRWLGVVFALALIVCFAYGFNALQAYNASSTLEVYMPDYFKSDVVVAVALFLAAFTAICIFGGGSRISFFTSIIVPVMAFSYLAIALVITFMHISAVPAVFGLIFSSAFDFRSFAGGFAGSVVSWGIKRGLYSNEAGMGSSPNAAAAASVSHPVKQGLVQTLSVFIDTMIICTCTGMMVLVFYVGSNLETMVDPITNVTSFVNPQTGAILTGMPLIQEALRYSLGDFGVNFVTFSIFLFAFSSLLGNYYYAESNMRFIKDNRIVVFIFRITCIIAVFWGAQAGFDLVWNFADIAMGFQAFVNLVALFLLGGWAVKALRDYESQSQKGENPVFLAASIPGLPKTECWHETAEELAADAARGTLAADAKMKHQVVELLNDK</sequence>
<feature type="transmembrane region" description="Helical" evidence="9">
    <location>
        <begin position="213"/>
        <end position="238"/>
    </location>
</feature>
<evidence type="ECO:0000313" key="10">
    <source>
        <dbReference type="EMBL" id="ACU93773.1"/>
    </source>
</evidence>
<evidence type="ECO:0000256" key="4">
    <source>
        <dbReference type="ARBA" id="ARBA00022475"/>
    </source>
</evidence>
<dbReference type="InterPro" id="IPR001463">
    <property type="entry name" value="Na/Ala_symport"/>
</dbReference>
<dbReference type="NCBIfam" id="TIGR00835">
    <property type="entry name" value="agcS"/>
    <property type="match status" value="1"/>
</dbReference>
<dbReference type="HOGENOM" id="CLU_024867_0_1_11"/>
<name>C7MLG7_CRYCD</name>
<feature type="transmembrane region" description="Helical" evidence="9">
    <location>
        <begin position="15"/>
        <end position="35"/>
    </location>
</feature>
<keyword evidence="4 9" id="KW-1003">Cell membrane</keyword>
<dbReference type="EMBL" id="CP001682">
    <property type="protein sequence ID" value="ACU93773.1"/>
    <property type="molecule type" value="Genomic_DNA"/>
</dbReference>
<dbReference type="eggNOG" id="COG1115">
    <property type="taxonomic scope" value="Bacteria"/>
</dbReference>
<reference evidence="10 11" key="1">
    <citation type="journal article" date="2009" name="Stand. Genomic Sci.">
        <title>Complete genome sequence of Cryptobacterium curtum type strain (12-3).</title>
        <authorList>
            <person name="Mavrommatis K."/>
            <person name="Pukall R."/>
            <person name="Rohde C."/>
            <person name="Chen F."/>
            <person name="Sims D."/>
            <person name="Brettin T."/>
            <person name="Kuske C."/>
            <person name="Detter J.C."/>
            <person name="Han C."/>
            <person name="Lapidus A."/>
            <person name="Copeland A."/>
            <person name="Glavina Del Rio T."/>
            <person name="Nolan M."/>
            <person name="Lucas S."/>
            <person name="Tice H."/>
            <person name="Cheng J.F."/>
            <person name="Bruce D."/>
            <person name="Goodwin L."/>
            <person name="Pitluck S."/>
            <person name="Ovchinnikova G."/>
            <person name="Pati A."/>
            <person name="Ivanova N."/>
            <person name="Chen A."/>
            <person name="Palaniappan K."/>
            <person name="Chain P."/>
            <person name="D'haeseleer P."/>
            <person name="Goker M."/>
            <person name="Bristow J."/>
            <person name="Eisen J.A."/>
            <person name="Markowitz V."/>
            <person name="Hugenholtz P."/>
            <person name="Rohde M."/>
            <person name="Klenk H.P."/>
            <person name="Kyrpides N.C."/>
        </authorList>
    </citation>
    <scope>NUCLEOTIDE SEQUENCE [LARGE SCALE GENOMIC DNA]</scope>
    <source>
        <strain evidence="11">ATCC 700683 / DSM 15641 / 12-3</strain>
    </source>
</reference>
<dbReference type="KEGG" id="ccu:Ccur_00400"/>
<feature type="transmembrane region" description="Helical" evidence="9">
    <location>
        <begin position="407"/>
        <end position="425"/>
    </location>
</feature>
<feature type="transmembrane region" description="Helical" evidence="9">
    <location>
        <begin position="437"/>
        <end position="458"/>
    </location>
</feature>
<evidence type="ECO:0000256" key="7">
    <source>
        <dbReference type="ARBA" id="ARBA00022989"/>
    </source>
</evidence>
<evidence type="ECO:0000256" key="9">
    <source>
        <dbReference type="RuleBase" id="RU363064"/>
    </source>
</evidence>
<dbReference type="Proteomes" id="UP000000954">
    <property type="component" value="Chromosome"/>
</dbReference>
<gene>
    <name evidence="10" type="ordered locus">Ccur_00400</name>
</gene>
<evidence type="ECO:0000256" key="6">
    <source>
        <dbReference type="ARBA" id="ARBA00022847"/>
    </source>
</evidence>
<evidence type="ECO:0000256" key="2">
    <source>
        <dbReference type="ARBA" id="ARBA00009261"/>
    </source>
</evidence>
<accession>C7MLG7</accession>
<keyword evidence="3 9" id="KW-0813">Transport</keyword>
<dbReference type="PRINTS" id="PR00175">
    <property type="entry name" value="NAALASMPORT"/>
</dbReference>
<keyword evidence="6 9" id="KW-0769">Symport</keyword>
<feature type="transmembrane region" description="Helical" evidence="9">
    <location>
        <begin position="147"/>
        <end position="168"/>
    </location>
</feature>
<feature type="transmembrane region" description="Helical" evidence="9">
    <location>
        <begin position="188"/>
        <end position="206"/>
    </location>
</feature>
<protein>
    <submittedName>
        <fullName evidence="10">Amino acid carrier protein</fullName>
    </submittedName>
</protein>
<keyword evidence="5 9" id="KW-0812">Transmembrane</keyword>
<dbReference type="Gene3D" id="1.20.1740.10">
    <property type="entry name" value="Amino acid/polyamine transporter I"/>
    <property type="match status" value="1"/>
</dbReference>
<dbReference type="PANTHER" id="PTHR30330">
    <property type="entry name" value="AGSS FAMILY TRANSPORTER, SODIUM-ALANINE"/>
    <property type="match status" value="1"/>
</dbReference>
<dbReference type="OrthoDB" id="9806926at2"/>
<comment type="subcellular location">
    <subcellularLocation>
        <location evidence="1 9">Cell membrane</location>
        <topology evidence="1 9">Multi-pass membrane protein</topology>
    </subcellularLocation>
</comment>
<dbReference type="GO" id="GO:0005886">
    <property type="term" value="C:plasma membrane"/>
    <property type="evidence" value="ECO:0007669"/>
    <property type="project" value="UniProtKB-SubCell"/>
</dbReference>
<keyword evidence="7 9" id="KW-1133">Transmembrane helix</keyword>
<keyword evidence="11" id="KW-1185">Reference proteome</keyword>